<evidence type="ECO:0000259" key="1">
    <source>
        <dbReference type="Pfam" id="PF07883"/>
    </source>
</evidence>
<proteinExistence type="predicted"/>
<feature type="domain" description="Cupin type-2" evidence="1">
    <location>
        <begin position="32"/>
        <end position="89"/>
    </location>
</feature>
<reference evidence="2 5" key="1">
    <citation type="submission" date="2023-02" db="EMBL/GenBank/DDBJ databases">
        <title>Pathogen: clinical or host-associated sample.</title>
        <authorList>
            <person name="Hergert J."/>
            <person name="Casey R."/>
            <person name="Wagner J."/>
            <person name="Young E.L."/>
            <person name="Oakeson K.F."/>
        </authorList>
    </citation>
    <scope>NUCLEOTIDE SEQUENCE</scope>
    <source>
        <strain evidence="3 5">2022CK-00829</strain>
        <strain evidence="2">2022CK-00830</strain>
    </source>
</reference>
<dbReference type="SUPFAM" id="SSF51182">
    <property type="entry name" value="RmlC-like cupins"/>
    <property type="match status" value="1"/>
</dbReference>
<evidence type="ECO:0000313" key="3">
    <source>
        <dbReference type="EMBL" id="WDI00142.1"/>
    </source>
</evidence>
<sequence>MIRTNLKQYQEYQEHKFTKRIINKEKENVIFLLNFSPGAELPAHRHPNANVYILVLNGEGVITSDGADVLVKSGDVIHIDGEEMLSFQNGAESYSSLYVVLTKIPDEQYGFNI</sequence>
<dbReference type="PANTHER" id="PTHR37694">
    <property type="entry name" value="SLR8022 PROTEIN"/>
    <property type="match status" value="1"/>
</dbReference>
<dbReference type="Gene3D" id="2.60.120.10">
    <property type="entry name" value="Jelly Rolls"/>
    <property type="match status" value="1"/>
</dbReference>
<evidence type="ECO:0000313" key="2">
    <source>
        <dbReference type="EMBL" id="WDH80457.1"/>
    </source>
</evidence>
<dbReference type="EMBL" id="CP118101">
    <property type="protein sequence ID" value="WDH80457.1"/>
    <property type="molecule type" value="Genomic_DNA"/>
</dbReference>
<name>A0AAX3MT31_9BACL</name>
<dbReference type="AlphaFoldDB" id="A0AAX3MT31"/>
<dbReference type="EMBL" id="CP118108">
    <property type="protein sequence ID" value="WDI00142.1"/>
    <property type="molecule type" value="Genomic_DNA"/>
</dbReference>
<gene>
    <name evidence="2" type="ORF">PUW23_12845</name>
    <name evidence="3" type="ORF">PUW25_12510</name>
</gene>
<evidence type="ECO:0000313" key="5">
    <source>
        <dbReference type="Proteomes" id="UP001221519"/>
    </source>
</evidence>
<dbReference type="Proteomes" id="UP001221519">
    <property type="component" value="Chromosome"/>
</dbReference>
<dbReference type="InterPro" id="IPR011051">
    <property type="entry name" value="RmlC_Cupin_sf"/>
</dbReference>
<protein>
    <submittedName>
        <fullName evidence="2">Cupin domain-containing protein</fullName>
    </submittedName>
</protein>
<dbReference type="PANTHER" id="PTHR37694:SF1">
    <property type="entry name" value="SLR8022 PROTEIN"/>
    <property type="match status" value="1"/>
</dbReference>
<organism evidence="2 4">
    <name type="scientific">Paenibacillus urinalis</name>
    <dbReference type="NCBI Taxonomy" id="521520"/>
    <lineage>
        <taxon>Bacteria</taxon>
        <taxon>Bacillati</taxon>
        <taxon>Bacillota</taxon>
        <taxon>Bacilli</taxon>
        <taxon>Bacillales</taxon>
        <taxon>Paenibacillaceae</taxon>
        <taxon>Paenibacillus</taxon>
    </lineage>
</organism>
<accession>A0AAX3MT31</accession>
<dbReference type="InterPro" id="IPR014710">
    <property type="entry name" value="RmlC-like_jellyroll"/>
</dbReference>
<dbReference type="InterPro" id="IPR013096">
    <property type="entry name" value="Cupin_2"/>
</dbReference>
<dbReference type="Proteomes" id="UP001220962">
    <property type="component" value="Chromosome"/>
</dbReference>
<keyword evidence="5" id="KW-1185">Reference proteome</keyword>
<evidence type="ECO:0000313" key="4">
    <source>
        <dbReference type="Proteomes" id="UP001220962"/>
    </source>
</evidence>
<dbReference type="Pfam" id="PF07883">
    <property type="entry name" value="Cupin_2"/>
    <property type="match status" value="1"/>
</dbReference>